<dbReference type="OrthoDB" id="419048at2759"/>
<proteinExistence type="predicted"/>
<evidence type="ECO:0000313" key="1">
    <source>
        <dbReference type="EMBL" id="KXS11560.1"/>
    </source>
</evidence>
<dbReference type="Proteomes" id="UP000070544">
    <property type="component" value="Unassembled WGS sequence"/>
</dbReference>
<dbReference type="AlphaFoldDB" id="A0A139A441"/>
<gene>
    <name evidence="1" type="ORF">M427DRAFT_60577</name>
</gene>
<dbReference type="EMBL" id="KQ965800">
    <property type="protein sequence ID" value="KXS11560.1"/>
    <property type="molecule type" value="Genomic_DNA"/>
</dbReference>
<protein>
    <submittedName>
        <fullName evidence="1">Uncharacterized protein</fullName>
    </submittedName>
</protein>
<reference evidence="1 2" key="1">
    <citation type="journal article" date="2015" name="Genome Biol. Evol.">
        <title>Phylogenomic analyses indicate that early fungi evolved digesting cell walls of algal ancestors of land plants.</title>
        <authorList>
            <person name="Chang Y."/>
            <person name="Wang S."/>
            <person name="Sekimoto S."/>
            <person name="Aerts A.L."/>
            <person name="Choi C."/>
            <person name="Clum A."/>
            <person name="LaButti K.M."/>
            <person name="Lindquist E.A."/>
            <person name="Yee Ngan C."/>
            <person name="Ohm R.A."/>
            <person name="Salamov A.A."/>
            <person name="Grigoriev I.V."/>
            <person name="Spatafora J.W."/>
            <person name="Berbee M.L."/>
        </authorList>
    </citation>
    <scope>NUCLEOTIDE SEQUENCE [LARGE SCALE GENOMIC DNA]</scope>
    <source>
        <strain evidence="1 2">JEL478</strain>
    </source>
</reference>
<sequence>MAVVVVKEGNSMQGMEQTMYYALVSQQEWSKTICETVRSRFQRWSLLCDMAFKQLGCHSTLFSFDLPHRDYGPPARAHVNRTFPGRFYITDGDSTVTLPRFREANADLRCDLIHVDGGHSYEVAIADLRNFYHKTFRNDT</sequence>
<accession>A0A139A441</accession>
<organism evidence="1 2">
    <name type="scientific">Gonapodya prolifera (strain JEL478)</name>
    <name type="common">Monoblepharis prolifera</name>
    <dbReference type="NCBI Taxonomy" id="1344416"/>
    <lineage>
        <taxon>Eukaryota</taxon>
        <taxon>Fungi</taxon>
        <taxon>Fungi incertae sedis</taxon>
        <taxon>Chytridiomycota</taxon>
        <taxon>Chytridiomycota incertae sedis</taxon>
        <taxon>Monoblepharidomycetes</taxon>
        <taxon>Monoblepharidales</taxon>
        <taxon>Gonapodyaceae</taxon>
        <taxon>Gonapodya</taxon>
    </lineage>
</organism>
<dbReference type="Pfam" id="PF13578">
    <property type="entry name" value="Methyltransf_24"/>
    <property type="match status" value="1"/>
</dbReference>
<evidence type="ECO:0000313" key="2">
    <source>
        <dbReference type="Proteomes" id="UP000070544"/>
    </source>
</evidence>
<keyword evidence="2" id="KW-1185">Reference proteome</keyword>
<name>A0A139A441_GONPJ</name>